<gene>
    <name evidence="6" type="ORF">PGLA1383_LOCUS7150</name>
    <name evidence="7" type="ORF">PGLA2088_LOCUS43435</name>
</gene>
<evidence type="ECO:0000313" key="6">
    <source>
        <dbReference type="EMBL" id="CAE8588348.1"/>
    </source>
</evidence>
<keyword evidence="3 5" id="KW-1133">Transmembrane helix</keyword>
<comment type="caution">
    <text evidence="7">The sequence shown here is derived from an EMBL/GenBank/DDBJ whole genome shotgun (WGS) entry which is preliminary data.</text>
</comment>
<sequence length="228" mass="24816">TLGSRSHIQGEPDVQLLLFLLLLFLFLFLLLLSLFLLLLLLLFLFLLFAVVVVLLLFLLLPVPLPLVVAALVVALLLPLPLPLPLLPLLVLLVAVVVIMQRRDLESGYDPRAFEGLSDRRVRLGFVKRVYLTVTAQLAATAFLAAPIAVAGDAWLQAHAALMLYSSVGFIALLAVTFCWGDLLRKHPWNLVILAAFTSLESVSVGFMCAMYDLDSVVLCLAATAAVTA</sequence>
<keyword evidence="4 5" id="KW-0472">Membrane</keyword>
<name>A0A813LC72_POLGL</name>
<feature type="transmembrane region" description="Helical" evidence="5">
    <location>
        <begin position="190"/>
        <end position="213"/>
    </location>
</feature>
<keyword evidence="2 5" id="KW-0812">Transmembrane</keyword>
<organism evidence="7 8">
    <name type="scientific">Polarella glacialis</name>
    <name type="common">Dinoflagellate</name>
    <dbReference type="NCBI Taxonomy" id="89957"/>
    <lineage>
        <taxon>Eukaryota</taxon>
        <taxon>Sar</taxon>
        <taxon>Alveolata</taxon>
        <taxon>Dinophyceae</taxon>
        <taxon>Suessiales</taxon>
        <taxon>Suessiaceae</taxon>
        <taxon>Polarella</taxon>
    </lineage>
</organism>
<evidence type="ECO:0000256" key="5">
    <source>
        <dbReference type="RuleBase" id="RU004379"/>
    </source>
</evidence>
<dbReference type="Proteomes" id="UP000654075">
    <property type="component" value="Unassembled WGS sequence"/>
</dbReference>
<keyword evidence="9" id="KW-1185">Reference proteome</keyword>
<dbReference type="PANTHER" id="PTHR23291:SF47">
    <property type="entry name" value="TRANSMEMBRANE BAX INHIBITOR MOTIF CONTAINING 7"/>
    <property type="match status" value="1"/>
</dbReference>
<dbReference type="Pfam" id="PF01027">
    <property type="entry name" value="Bax1-I"/>
    <property type="match status" value="1"/>
</dbReference>
<comment type="similarity">
    <text evidence="5">Belongs to the BI1 family.</text>
</comment>
<proteinExistence type="inferred from homology"/>
<evidence type="ECO:0000256" key="4">
    <source>
        <dbReference type="ARBA" id="ARBA00023136"/>
    </source>
</evidence>
<feature type="transmembrane region" description="Helical" evidence="5">
    <location>
        <begin position="14"/>
        <end position="32"/>
    </location>
</feature>
<protein>
    <submittedName>
        <fullName evidence="7">Uncharacterized protein</fullName>
    </submittedName>
</protein>
<evidence type="ECO:0000313" key="7">
    <source>
        <dbReference type="EMBL" id="CAE8723926.1"/>
    </source>
</evidence>
<dbReference type="InterPro" id="IPR006214">
    <property type="entry name" value="Bax_inhibitor_1-related"/>
</dbReference>
<feature type="transmembrane region" description="Helical" evidence="5">
    <location>
        <begin position="66"/>
        <end position="99"/>
    </location>
</feature>
<reference evidence="7" key="1">
    <citation type="submission" date="2021-02" db="EMBL/GenBank/DDBJ databases">
        <authorList>
            <person name="Dougan E. K."/>
            <person name="Rhodes N."/>
            <person name="Thang M."/>
            <person name="Chan C."/>
        </authorList>
    </citation>
    <scope>NUCLEOTIDE SEQUENCE</scope>
</reference>
<evidence type="ECO:0000256" key="3">
    <source>
        <dbReference type="ARBA" id="ARBA00022989"/>
    </source>
</evidence>
<comment type="subcellular location">
    <subcellularLocation>
        <location evidence="1">Membrane</location>
        <topology evidence="1">Multi-pass membrane protein</topology>
    </subcellularLocation>
</comment>
<feature type="transmembrane region" description="Helical" evidence="5">
    <location>
        <begin position="129"/>
        <end position="149"/>
    </location>
</feature>
<feature type="non-terminal residue" evidence="7">
    <location>
        <position position="1"/>
    </location>
</feature>
<dbReference type="GO" id="GO:0016020">
    <property type="term" value="C:membrane"/>
    <property type="evidence" value="ECO:0007669"/>
    <property type="project" value="UniProtKB-SubCell"/>
</dbReference>
<dbReference type="PANTHER" id="PTHR23291">
    <property type="entry name" value="BAX INHIBITOR-RELATED"/>
    <property type="match status" value="1"/>
</dbReference>
<dbReference type="EMBL" id="CAJNNW010034799">
    <property type="protein sequence ID" value="CAE8723926.1"/>
    <property type="molecule type" value="Genomic_DNA"/>
</dbReference>
<feature type="non-terminal residue" evidence="7">
    <location>
        <position position="228"/>
    </location>
</feature>
<dbReference type="Proteomes" id="UP000626109">
    <property type="component" value="Unassembled WGS sequence"/>
</dbReference>
<evidence type="ECO:0000313" key="8">
    <source>
        <dbReference type="Proteomes" id="UP000626109"/>
    </source>
</evidence>
<accession>A0A813LC72</accession>
<evidence type="ECO:0000313" key="9">
    <source>
        <dbReference type="Proteomes" id="UP000654075"/>
    </source>
</evidence>
<dbReference type="AlphaFoldDB" id="A0A813LC72"/>
<evidence type="ECO:0000256" key="1">
    <source>
        <dbReference type="ARBA" id="ARBA00004141"/>
    </source>
</evidence>
<feature type="transmembrane region" description="Helical" evidence="5">
    <location>
        <begin position="39"/>
        <end position="60"/>
    </location>
</feature>
<dbReference type="EMBL" id="CAJNNV010003085">
    <property type="protein sequence ID" value="CAE8588348.1"/>
    <property type="molecule type" value="Genomic_DNA"/>
</dbReference>
<feature type="transmembrane region" description="Helical" evidence="5">
    <location>
        <begin position="161"/>
        <end position="183"/>
    </location>
</feature>
<evidence type="ECO:0000256" key="2">
    <source>
        <dbReference type="ARBA" id="ARBA00022692"/>
    </source>
</evidence>